<evidence type="ECO:0000313" key="15">
    <source>
        <dbReference type="Proteomes" id="UP001140510"/>
    </source>
</evidence>
<dbReference type="Pfam" id="PF20644">
    <property type="entry name" value="Rrn7_cyclin_N"/>
    <property type="match status" value="1"/>
</dbReference>
<comment type="subcellular location">
    <subcellularLocation>
        <location evidence="1">Nucleus</location>
        <location evidence="1">Nucleolus</location>
    </subcellularLocation>
</comment>
<dbReference type="EMBL" id="JAPEVA010000035">
    <property type="protein sequence ID" value="KAJ4405358.1"/>
    <property type="molecule type" value="Genomic_DNA"/>
</dbReference>
<name>A0A9W9D7I9_9PLEO</name>
<evidence type="ECO:0000259" key="11">
    <source>
        <dbReference type="Pfam" id="PF11781"/>
    </source>
</evidence>
<keyword evidence="15" id="KW-1185">Reference proteome</keyword>
<keyword evidence="3" id="KW-0479">Metal-binding</keyword>
<evidence type="ECO:0000256" key="2">
    <source>
        <dbReference type="ARBA" id="ARBA00006899"/>
    </source>
</evidence>
<dbReference type="PANTHER" id="PTHR31576">
    <property type="entry name" value="TATA BOX-BINDING PROTEIN-ASSOCIATED FACTOR RNA POLYMERASE I SUBUNIT B"/>
    <property type="match status" value="1"/>
</dbReference>
<dbReference type="PANTHER" id="PTHR31576:SF2">
    <property type="entry name" value="TATA BOX-BINDING PROTEIN-ASSOCIATED FACTOR RNA POLYMERASE I SUBUNIT B"/>
    <property type="match status" value="1"/>
</dbReference>
<dbReference type="GO" id="GO:0070860">
    <property type="term" value="C:RNA polymerase I core factor complex"/>
    <property type="evidence" value="ECO:0007669"/>
    <property type="project" value="InterPro"/>
</dbReference>
<comment type="caution">
    <text evidence="14">The sequence shown here is derived from an EMBL/GenBank/DDBJ whole genome shotgun (WGS) entry which is preliminary data.</text>
</comment>
<evidence type="ECO:0000256" key="8">
    <source>
        <dbReference type="ARBA" id="ARBA00023163"/>
    </source>
</evidence>
<organism evidence="14 15">
    <name type="scientific">Didymella pomorum</name>
    <dbReference type="NCBI Taxonomy" id="749634"/>
    <lineage>
        <taxon>Eukaryota</taxon>
        <taxon>Fungi</taxon>
        <taxon>Dikarya</taxon>
        <taxon>Ascomycota</taxon>
        <taxon>Pezizomycotina</taxon>
        <taxon>Dothideomycetes</taxon>
        <taxon>Pleosporomycetidae</taxon>
        <taxon>Pleosporales</taxon>
        <taxon>Pleosporineae</taxon>
        <taxon>Didymellaceae</taxon>
        <taxon>Didymella</taxon>
    </lineage>
</organism>
<keyword evidence="7" id="KW-0238">DNA-binding</keyword>
<evidence type="ECO:0000259" key="12">
    <source>
        <dbReference type="Pfam" id="PF20644"/>
    </source>
</evidence>
<feature type="compositionally biased region" description="Polar residues" evidence="10">
    <location>
        <begin position="130"/>
        <end position="139"/>
    </location>
</feature>
<sequence>MEPGPVCGVENCRSRLYEEGEDGFRYCENGHQQFGLIRAADDDDDFTLATTTRTRKKKDTDDQVKVAKHFSGRQGLDLYLKCLQLILRHQMRYLIRDKGLPEELEVITLDLWALRISQFGDRITSDGRTDSQTQSQVFSTLETDDEETDDARGTFRTPKGRDKKLSSVPNLLDTLSLCYLGTLTLRLPVTPGDIYHWVTEEKLAYRGAIGLLPLPMRDRLSPSYHATLNPNALLRYKRFYAVVTDLQISFTNDYKISWPPLNHRLLVFRYLKELALPLEIYDYTLRLSKLLGYDFALHQDGNKRLGVRHLPEAQLAGCLIVCVRLLYPFDGEKRNPRLASEPTSSVMNWARWLERIQDTKSRPQGGNERFTIETLTKLEEKDVFDMAPERLDQYLDFYADTFLDDADIQRTKDTDDFRNAIYTMFPIEGRSTAAGPGADEVPKQDDLATVRAVHKTMQSRLAIPDDEVGTGVLRPGQSYKLDKRDQDLCEPATAFYEAVAKLAGLSMDMVMLAVFSTESRIERYRRKLREAAKSGLEGR</sequence>
<dbReference type="AlphaFoldDB" id="A0A9W9D7I9"/>
<keyword evidence="5" id="KW-0862">Zinc</keyword>
<dbReference type="GO" id="GO:0008270">
    <property type="term" value="F:zinc ion binding"/>
    <property type="evidence" value="ECO:0007669"/>
    <property type="project" value="UniProtKB-KW"/>
</dbReference>
<evidence type="ECO:0000256" key="9">
    <source>
        <dbReference type="ARBA" id="ARBA00023242"/>
    </source>
</evidence>
<comment type="similarity">
    <text evidence="2">Belongs to the RRN7/TAF1B family.</text>
</comment>
<dbReference type="Pfam" id="PF11781">
    <property type="entry name" value="Zn_ribbon_RRN7"/>
    <property type="match status" value="1"/>
</dbReference>
<feature type="domain" description="Rrn7/TAF1B C-terminal cyclin" evidence="13">
    <location>
        <begin position="233"/>
        <end position="401"/>
    </location>
</feature>
<dbReference type="Pfam" id="PF20645">
    <property type="entry name" value="Rrn7_cyclin_C"/>
    <property type="match status" value="1"/>
</dbReference>
<dbReference type="InterPro" id="IPR048540">
    <property type="entry name" value="Rrn7_cyclin_N"/>
</dbReference>
<evidence type="ECO:0000313" key="14">
    <source>
        <dbReference type="EMBL" id="KAJ4405358.1"/>
    </source>
</evidence>
<protein>
    <recommendedName>
        <fullName evidence="16">RRN7-type domain-containing protein</fullName>
    </recommendedName>
</protein>
<keyword evidence="8" id="KW-0804">Transcription</keyword>
<evidence type="ECO:0008006" key="16">
    <source>
        <dbReference type="Google" id="ProtNLM"/>
    </source>
</evidence>
<proteinExistence type="inferred from homology"/>
<feature type="domain" description="RRN7-type" evidence="11">
    <location>
        <begin position="1"/>
        <end position="35"/>
    </location>
</feature>
<evidence type="ECO:0000256" key="7">
    <source>
        <dbReference type="ARBA" id="ARBA00023125"/>
    </source>
</evidence>
<evidence type="ECO:0000256" key="6">
    <source>
        <dbReference type="ARBA" id="ARBA00023015"/>
    </source>
</evidence>
<dbReference type="InterPro" id="IPR048538">
    <property type="entry name" value="Rrn7_cyclin_C"/>
</dbReference>
<dbReference type="GO" id="GO:0001164">
    <property type="term" value="F:RNA polymerase I core promoter sequence-specific DNA binding"/>
    <property type="evidence" value="ECO:0007669"/>
    <property type="project" value="InterPro"/>
</dbReference>
<feature type="region of interest" description="Disordered" evidence="10">
    <location>
        <begin position="125"/>
        <end position="164"/>
    </location>
</feature>
<evidence type="ECO:0000256" key="1">
    <source>
        <dbReference type="ARBA" id="ARBA00004604"/>
    </source>
</evidence>
<evidence type="ECO:0000256" key="5">
    <source>
        <dbReference type="ARBA" id="ARBA00022833"/>
    </source>
</evidence>
<keyword evidence="6" id="KW-0805">Transcription regulation</keyword>
<evidence type="ECO:0000259" key="13">
    <source>
        <dbReference type="Pfam" id="PF20645"/>
    </source>
</evidence>
<reference evidence="14" key="1">
    <citation type="submission" date="2022-10" db="EMBL/GenBank/DDBJ databases">
        <title>Tapping the CABI collections for fungal endophytes: first genome assemblies for Collariella, Neodidymelliopsis, Ascochyta clinopodiicola, Didymella pomorum, Didymosphaeria variabile, Neocosmospora piperis and Neocucurbitaria cava.</title>
        <authorList>
            <person name="Hill R."/>
        </authorList>
    </citation>
    <scope>NUCLEOTIDE SEQUENCE</scope>
    <source>
        <strain evidence="14">IMI 355091</strain>
    </source>
</reference>
<feature type="domain" description="Rrn7/TAF1B N-terminal cyclin" evidence="12">
    <location>
        <begin position="83"/>
        <end position="213"/>
    </location>
</feature>
<dbReference type="InterPro" id="IPR021752">
    <property type="entry name" value="TF_Rrn7_Zf"/>
</dbReference>
<keyword evidence="4" id="KW-0863">Zinc-finger</keyword>
<evidence type="ECO:0000256" key="3">
    <source>
        <dbReference type="ARBA" id="ARBA00022723"/>
    </source>
</evidence>
<dbReference type="OrthoDB" id="428577at2759"/>
<dbReference type="InterPro" id="IPR033599">
    <property type="entry name" value="TAF1B/Rrn7"/>
</dbReference>
<dbReference type="Proteomes" id="UP001140510">
    <property type="component" value="Unassembled WGS sequence"/>
</dbReference>
<gene>
    <name evidence="14" type="ORF">N0V91_005308</name>
</gene>
<evidence type="ECO:0000256" key="4">
    <source>
        <dbReference type="ARBA" id="ARBA00022771"/>
    </source>
</evidence>
<keyword evidence="9" id="KW-0539">Nucleus</keyword>
<accession>A0A9W9D7I9</accession>
<dbReference type="GO" id="GO:0042790">
    <property type="term" value="P:nucleolar large rRNA transcription by RNA polymerase I"/>
    <property type="evidence" value="ECO:0007669"/>
    <property type="project" value="TreeGrafter"/>
</dbReference>
<evidence type="ECO:0000256" key="10">
    <source>
        <dbReference type="SAM" id="MobiDB-lite"/>
    </source>
</evidence>